<sequence>MEKAADLLLGNPVLLLIAVIAAVMVLFSCLRNMFRLALFAAALFVLYIAYLSLTGGDAPAAVREIQETIAASFSHVSTMIKSFFDLLKSR</sequence>
<proteinExistence type="predicted"/>
<protein>
    <submittedName>
        <fullName evidence="2">Uncharacterized protein</fullName>
    </submittedName>
</protein>
<evidence type="ECO:0000313" key="3">
    <source>
        <dbReference type="Proteomes" id="UP000008701"/>
    </source>
</evidence>
<dbReference type="eggNOG" id="ENOG502ZG3K">
    <property type="taxonomic scope" value="Bacteria"/>
</dbReference>
<name>A1BDJ3_CHLPD</name>
<gene>
    <name evidence="2" type="ordered locus">Cpha266_0412</name>
</gene>
<feature type="transmembrane region" description="Helical" evidence="1">
    <location>
        <begin position="7"/>
        <end position="27"/>
    </location>
</feature>
<reference evidence="2 3" key="1">
    <citation type="submission" date="2006-12" db="EMBL/GenBank/DDBJ databases">
        <title>Complete sequence of Chlorobium phaeobacteroides DSM 266.</title>
        <authorList>
            <consortium name="US DOE Joint Genome Institute"/>
            <person name="Copeland A."/>
            <person name="Lucas S."/>
            <person name="Lapidus A."/>
            <person name="Barry K."/>
            <person name="Detter J.C."/>
            <person name="Glavina del Rio T."/>
            <person name="Hammon N."/>
            <person name="Israni S."/>
            <person name="Pitluck S."/>
            <person name="Goltsman E."/>
            <person name="Schmutz J."/>
            <person name="Larimer F."/>
            <person name="Land M."/>
            <person name="Hauser L."/>
            <person name="Mikhailova N."/>
            <person name="Li T."/>
            <person name="Overmann J."/>
            <person name="Bryant D.A."/>
            <person name="Richardson P."/>
        </authorList>
    </citation>
    <scope>NUCLEOTIDE SEQUENCE [LARGE SCALE GENOMIC DNA]</scope>
    <source>
        <strain evidence="2 3">DSM 266</strain>
    </source>
</reference>
<dbReference type="STRING" id="290317.Cpha266_0412"/>
<dbReference type="HOGENOM" id="CLU_182838_0_0_10"/>
<accession>A1BDJ3</accession>
<dbReference type="AlphaFoldDB" id="A1BDJ3"/>
<dbReference type="RefSeq" id="WP_011744303.1">
    <property type="nucleotide sequence ID" value="NC_008639.1"/>
</dbReference>
<keyword evidence="1" id="KW-0472">Membrane</keyword>
<dbReference type="Proteomes" id="UP000008701">
    <property type="component" value="Chromosome"/>
</dbReference>
<evidence type="ECO:0000256" key="1">
    <source>
        <dbReference type="SAM" id="Phobius"/>
    </source>
</evidence>
<keyword evidence="1" id="KW-0812">Transmembrane</keyword>
<dbReference type="PROSITE" id="PS51257">
    <property type="entry name" value="PROKAR_LIPOPROTEIN"/>
    <property type="match status" value="1"/>
</dbReference>
<evidence type="ECO:0000313" key="2">
    <source>
        <dbReference type="EMBL" id="ABL64470.1"/>
    </source>
</evidence>
<keyword evidence="3" id="KW-1185">Reference proteome</keyword>
<dbReference type="KEGG" id="cph:Cpha266_0412"/>
<keyword evidence="1" id="KW-1133">Transmembrane helix</keyword>
<dbReference type="EMBL" id="CP000492">
    <property type="protein sequence ID" value="ABL64470.1"/>
    <property type="molecule type" value="Genomic_DNA"/>
</dbReference>
<organism evidence="2 3">
    <name type="scientific">Chlorobium phaeobacteroides (strain DSM 266 / SMG 266 / 2430)</name>
    <dbReference type="NCBI Taxonomy" id="290317"/>
    <lineage>
        <taxon>Bacteria</taxon>
        <taxon>Pseudomonadati</taxon>
        <taxon>Chlorobiota</taxon>
        <taxon>Chlorobiia</taxon>
        <taxon>Chlorobiales</taxon>
        <taxon>Chlorobiaceae</taxon>
        <taxon>Chlorobium/Pelodictyon group</taxon>
        <taxon>Chlorobium</taxon>
    </lineage>
</organism>
<feature type="transmembrane region" description="Helical" evidence="1">
    <location>
        <begin position="33"/>
        <end position="53"/>
    </location>
</feature>